<dbReference type="RefSeq" id="WP_271888529.1">
    <property type="nucleotide sequence ID" value="NZ_JAQBIE010000008.1"/>
</dbReference>
<evidence type="ECO:0000313" key="3">
    <source>
        <dbReference type="EMBL" id="MDB6177406.1"/>
    </source>
</evidence>
<name>A0ABT4ZFB0_9RHOB</name>
<evidence type="ECO:0000256" key="1">
    <source>
        <dbReference type="SAM" id="Phobius"/>
    </source>
</evidence>
<reference evidence="3" key="1">
    <citation type="submission" date="2022-12" db="EMBL/GenBank/DDBJ databases">
        <title>Paracoccus onchidii sp. nov., isolated from a marine invertebrate from the South China Sea.</title>
        <authorList>
            <person name="Xu S."/>
            <person name="Liu Z."/>
            <person name="Xu Y."/>
        </authorList>
    </citation>
    <scope>NUCLEOTIDE SEQUENCE</scope>
    <source>
        <strain evidence="3">Z330</strain>
    </source>
</reference>
<sequence>MQQDGPVPERRAIPIRPGEMAVAIALIAIAIAAFLSSFSGAGAGNVASTDSPMQLPRILLVIWIVLGIFCALYAAFWARAAGPDRYFVGRVVLFGGILLALATGILFLGYLVPMTIGVAALLWCLGERQMLRFGLTLLLLGPGIWLLFHHVLGLRLPVLMSGGLF</sequence>
<proteinExistence type="predicted"/>
<organism evidence="3 4">
    <name type="scientific">Paracoccus onchidii</name>
    <dbReference type="NCBI Taxonomy" id="3017813"/>
    <lineage>
        <taxon>Bacteria</taxon>
        <taxon>Pseudomonadati</taxon>
        <taxon>Pseudomonadota</taxon>
        <taxon>Alphaproteobacteria</taxon>
        <taxon>Rhodobacterales</taxon>
        <taxon>Paracoccaceae</taxon>
        <taxon>Paracoccus</taxon>
    </lineage>
</organism>
<keyword evidence="1" id="KW-0472">Membrane</keyword>
<dbReference type="EMBL" id="JAQBIE010000008">
    <property type="protein sequence ID" value="MDB6177406.1"/>
    <property type="molecule type" value="Genomic_DNA"/>
</dbReference>
<keyword evidence="1" id="KW-1133">Transmembrane helix</keyword>
<feature type="domain" description="DUF1468" evidence="2">
    <location>
        <begin position="22"/>
        <end position="157"/>
    </location>
</feature>
<comment type="caution">
    <text evidence="3">The sequence shown here is derived from an EMBL/GenBank/DDBJ whole genome shotgun (WGS) entry which is preliminary data.</text>
</comment>
<evidence type="ECO:0000313" key="4">
    <source>
        <dbReference type="Proteomes" id="UP001165641"/>
    </source>
</evidence>
<feature type="transmembrane region" description="Helical" evidence="1">
    <location>
        <begin position="137"/>
        <end position="158"/>
    </location>
</feature>
<dbReference type="Pfam" id="PF07331">
    <property type="entry name" value="TctB"/>
    <property type="match status" value="1"/>
</dbReference>
<evidence type="ECO:0000259" key="2">
    <source>
        <dbReference type="Pfam" id="PF07331"/>
    </source>
</evidence>
<dbReference type="InterPro" id="IPR009936">
    <property type="entry name" value="DUF1468"/>
</dbReference>
<keyword evidence="1" id="KW-0812">Transmembrane</keyword>
<feature type="transmembrane region" description="Helical" evidence="1">
    <location>
        <begin position="58"/>
        <end position="80"/>
    </location>
</feature>
<keyword evidence="4" id="KW-1185">Reference proteome</keyword>
<gene>
    <name evidence="3" type="ORF">PAF17_07755</name>
</gene>
<protein>
    <submittedName>
        <fullName evidence="3">Tripartite tricarboxylate transporter TctB family protein</fullName>
    </submittedName>
</protein>
<feature type="transmembrane region" description="Helical" evidence="1">
    <location>
        <begin position="92"/>
        <end position="125"/>
    </location>
</feature>
<dbReference type="Proteomes" id="UP001165641">
    <property type="component" value="Unassembled WGS sequence"/>
</dbReference>
<accession>A0ABT4ZFB0</accession>
<feature type="transmembrane region" description="Helical" evidence="1">
    <location>
        <begin position="20"/>
        <end position="46"/>
    </location>
</feature>